<dbReference type="EMBL" id="CP047121">
    <property type="protein sequence ID" value="QHB51396.1"/>
    <property type="molecule type" value="Genomic_DNA"/>
</dbReference>
<dbReference type="SUPFAM" id="SSF55729">
    <property type="entry name" value="Acyl-CoA N-acyltransferases (Nat)"/>
    <property type="match status" value="1"/>
</dbReference>
<dbReference type="SMR" id="A0A6P1E259"/>
<gene>
    <name evidence="2" type="ORF">GQR93_03785</name>
</gene>
<feature type="domain" description="N-acetyltransferase" evidence="1">
    <location>
        <begin position="1"/>
        <end position="147"/>
    </location>
</feature>
<reference evidence="2 3" key="1">
    <citation type="submission" date="2019-12" db="EMBL/GenBank/DDBJ databases">
        <title>Lactobacillus hilgardii FLUB.</title>
        <authorList>
            <person name="Gustaw K."/>
        </authorList>
    </citation>
    <scope>NUCLEOTIDE SEQUENCE [LARGE SCALE GENOMIC DNA]</scope>
    <source>
        <strain evidence="2 3">FLUB</strain>
    </source>
</reference>
<evidence type="ECO:0000259" key="1">
    <source>
        <dbReference type="PROSITE" id="PS51186"/>
    </source>
</evidence>
<dbReference type="Proteomes" id="UP000465035">
    <property type="component" value="Chromosome"/>
</dbReference>
<dbReference type="Gene3D" id="3.40.630.30">
    <property type="match status" value="1"/>
</dbReference>
<accession>A0A6P1E259</accession>
<evidence type="ECO:0000313" key="3">
    <source>
        <dbReference type="Proteomes" id="UP000465035"/>
    </source>
</evidence>
<dbReference type="AlphaFoldDB" id="A0A6P1E259"/>
<evidence type="ECO:0000313" key="2">
    <source>
        <dbReference type="EMBL" id="QHB51396.1"/>
    </source>
</evidence>
<dbReference type="RefSeq" id="WP_003552403.1">
    <property type="nucleotide sequence ID" value="NZ_CABKOL010000106.1"/>
</dbReference>
<protein>
    <submittedName>
        <fullName evidence="2">GNAT family N-acetyltransferase</fullName>
    </submittedName>
</protein>
<dbReference type="Pfam" id="PF13508">
    <property type="entry name" value="Acetyltransf_7"/>
    <property type="match status" value="1"/>
</dbReference>
<dbReference type="GO" id="GO:0016747">
    <property type="term" value="F:acyltransferase activity, transferring groups other than amino-acyl groups"/>
    <property type="evidence" value="ECO:0007669"/>
    <property type="project" value="InterPro"/>
</dbReference>
<dbReference type="InterPro" id="IPR000182">
    <property type="entry name" value="GNAT_dom"/>
</dbReference>
<dbReference type="GeneID" id="69057474"/>
<name>A0A6P1E259_LENHI</name>
<proteinExistence type="predicted"/>
<keyword evidence="2" id="KW-0808">Transferase</keyword>
<dbReference type="InterPro" id="IPR016181">
    <property type="entry name" value="Acyl_CoA_acyltransferase"/>
</dbReference>
<organism evidence="2 3">
    <name type="scientific">Lentilactobacillus hilgardii</name>
    <name type="common">Lactobacillus hilgardii</name>
    <dbReference type="NCBI Taxonomy" id="1588"/>
    <lineage>
        <taxon>Bacteria</taxon>
        <taxon>Bacillati</taxon>
        <taxon>Bacillota</taxon>
        <taxon>Bacilli</taxon>
        <taxon>Lactobacillales</taxon>
        <taxon>Lactobacillaceae</taxon>
        <taxon>Lentilactobacillus</taxon>
    </lineage>
</organism>
<dbReference type="CDD" id="cd04301">
    <property type="entry name" value="NAT_SF"/>
    <property type="match status" value="1"/>
</dbReference>
<sequence>MEINILNQHTTEKEKWADIRQQITTFKWGGAQLTAKKMAGTMGINERVIVAIDHKKVVGIGSLVRQDIADLPQTPFISAIYVDPDYREKHLGTQIVKAAQSTAKQLGFKDVYVISGLDNYYEKMGFNYQGDVTDFMGRKMKLYHKNI</sequence>
<dbReference type="PROSITE" id="PS51186">
    <property type="entry name" value="GNAT"/>
    <property type="match status" value="1"/>
</dbReference>